<dbReference type="GO" id="GO:0016020">
    <property type="term" value="C:membrane"/>
    <property type="evidence" value="ECO:0007669"/>
    <property type="project" value="UniProtKB-SubCell"/>
</dbReference>
<evidence type="ECO:0000256" key="1">
    <source>
        <dbReference type="ARBA" id="ARBA00004370"/>
    </source>
</evidence>
<feature type="domain" description="Glycosyl transferase family 28 C-terminal" evidence="5">
    <location>
        <begin position="226"/>
        <end position="294"/>
    </location>
</feature>
<dbReference type="PANTHER" id="PTHR43025:SF3">
    <property type="entry name" value="MONOGALACTOSYLDIACYLGLYCEROL SYNTHASE 1, CHLOROPLASTIC"/>
    <property type="match status" value="1"/>
</dbReference>
<dbReference type="InterPro" id="IPR009695">
    <property type="entry name" value="Diacylglyc_glucosyltr_N"/>
</dbReference>
<dbReference type="RefSeq" id="WP_046522437.1">
    <property type="nucleotide sequence ID" value="NZ_LAYY01000003.1"/>
</dbReference>
<comment type="subcellular location">
    <subcellularLocation>
        <location evidence="1">Membrane</location>
    </subcellularLocation>
</comment>
<dbReference type="GO" id="GO:0009247">
    <property type="term" value="P:glycolipid biosynthetic process"/>
    <property type="evidence" value="ECO:0007669"/>
    <property type="project" value="InterPro"/>
</dbReference>
<dbReference type="Gene3D" id="3.40.50.2000">
    <property type="entry name" value="Glycogen Phosphorylase B"/>
    <property type="match status" value="2"/>
</dbReference>
<dbReference type="Pfam" id="PF06925">
    <property type="entry name" value="MGDG_synth"/>
    <property type="match status" value="1"/>
</dbReference>
<dbReference type="AlphaFoldDB" id="A0A0M2T2D5"/>
<evidence type="ECO:0000256" key="4">
    <source>
        <dbReference type="ARBA" id="ARBA00022679"/>
    </source>
</evidence>
<gene>
    <name evidence="7" type="ORF">WQ57_04030</name>
</gene>
<dbReference type="PANTHER" id="PTHR43025">
    <property type="entry name" value="MONOGALACTOSYLDIACYLGLYCEROL SYNTHASE"/>
    <property type="match status" value="1"/>
</dbReference>
<organism evidence="7 8">
    <name type="scientific">Mesobacillus campisalis</name>
    <dbReference type="NCBI Taxonomy" id="1408103"/>
    <lineage>
        <taxon>Bacteria</taxon>
        <taxon>Bacillati</taxon>
        <taxon>Bacillota</taxon>
        <taxon>Bacilli</taxon>
        <taxon>Bacillales</taxon>
        <taxon>Bacillaceae</taxon>
        <taxon>Mesobacillus</taxon>
    </lineage>
</organism>
<dbReference type="PATRIC" id="fig|1408103.3.peg.912"/>
<keyword evidence="8" id="KW-1185">Reference proteome</keyword>
<comment type="caution">
    <text evidence="7">The sequence shown here is derived from an EMBL/GenBank/DDBJ whole genome shotgun (WGS) entry which is preliminary data.</text>
</comment>
<dbReference type="InterPro" id="IPR007235">
    <property type="entry name" value="Glyco_trans_28_C"/>
</dbReference>
<keyword evidence="4" id="KW-0808">Transferase</keyword>
<dbReference type="EMBL" id="LAYY01000003">
    <property type="protein sequence ID" value="KKK39402.1"/>
    <property type="molecule type" value="Genomic_DNA"/>
</dbReference>
<dbReference type="GO" id="GO:0016758">
    <property type="term" value="F:hexosyltransferase activity"/>
    <property type="evidence" value="ECO:0007669"/>
    <property type="project" value="InterPro"/>
</dbReference>
<dbReference type="Pfam" id="PF04101">
    <property type="entry name" value="Glyco_tran_28_C"/>
    <property type="match status" value="1"/>
</dbReference>
<comment type="similarity">
    <text evidence="2">Belongs to the glycosyltransferase 28 family.</text>
</comment>
<evidence type="ECO:0000313" key="8">
    <source>
        <dbReference type="Proteomes" id="UP000034166"/>
    </source>
</evidence>
<evidence type="ECO:0000256" key="3">
    <source>
        <dbReference type="ARBA" id="ARBA00022676"/>
    </source>
</evidence>
<keyword evidence="3" id="KW-0328">Glycosyltransferase</keyword>
<dbReference type="SUPFAM" id="SSF53756">
    <property type="entry name" value="UDP-Glycosyltransferase/glycogen phosphorylase"/>
    <property type="match status" value="1"/>
</dbReference>
<evidence type="ECO:0000256" key="2">
    <source>
        <dbReference type="ARBA" id="ARBA00006962"/>
    </source>
</evidence>
<protein>
    <submittedName>
        <fullName evidence="7">Uncharacterized protein</fullName>
    </submittedName>
</protein>
<feature type="domain" description="Diacylglycerol glucosyltransferase N-terminal" evidence="6">
    <location>
        <begin position="16"/>
        <end position="182"/>
    </location>
</feature>
<dbReference type="Proteomes" id="UP000034166">
    <property type="component" value="Unassembled WGS sequence"/>
</dbReference>
<sequence>MTKVLLLPFLQMPSGHHQAADAVSAYIRDLDNQAVIKKVDIFKYTSRLAEQFTTSLYLKAIRMAPAIYSRIYQYNACTPKDAGRRFFLYEGFFLKSMKRLLQEENPDLIVCTHCLPSYLLNRLKMIGMLRVPVVNAYTDYFINNVWGVSDIDLHLTPSHAMRDELMHKGVSSERVAVTGIPVHPEMTRENDGGERAGTPFQVLVSGGHLGVGPVEELFDAASLSGRITYVILCGKNKGLYERIAGMGSPFLQPIPYVSLRSEMNRIYNQADLVLSKPGGVTISECLRKQVPLCLLKALPGQEEKNREYLLGERLAIEMKPGAMEEQLLRFLEDEAEREAMEVRLGRYSNELESVTEVLKKVLFVR</sequence>
<evidence type="ECO:0000313" key="7">
    <source>
        <dbReference type="EMBL" id="KKK39402.1"/>
    </source>
</evidence>
<reference evidence="7 8" key="1">
    <citation type="submission" date="2015-04" db="EMBL/GenBank/DDBJ databases">
        <title>Taxonomic description and genome sequence of Bacillus campisalis sp. nov., a novel member of the genus Bacillus isolated from solar saltern.</title>
        <authorList>
            <person name="Mathan Kumar R."/>
            <person name="Kaur G."/>
            <person name="Kumar A."/>
            <person name="Singh N.K."/>
            <person name="Kaur N."/>
            <person name="Kumar N."/>
            <person name="Mayilraj S."/>
        </authorList>
    </citation>
    <scope>NUCLEOTIDE SEQUENCE [LARGE SCALE GENOMIC DNA]</scope>
    <source>
        <strain evidence="7 8">SA2-6</strain>
    </source>
</reference>
<evidence type="ECO:0000259" key="6">
    <source>
        <dbReference type="Pfam" id="PF06925"/>
    </source>
</evidence>
<evidence type="ECO:0000259" key="5">
    <source>
        <dbReference type="Pfam" id="PF04101"/>
    </source>
</evidence>
<accession>A0A0M2T2D5</accession>
<dbReference type="InterPro" id="IPR050519">
    <property type="entry name" value="Glycosyltransf_28_UgtP"/>
</dbReference>
<proteinExistence type="inferred from homology"/>
<name>A0A0M2T2D5_9BACI</name>